<dbReference type="AlphaFoldDB" id="A0A9N8DJG0"/>
<dbReference type="SUPFAM" id="SSF54495">
    <property type="entry name" value="UBC-like"/>
    <property type="match status" value="1"/>
</dbReference>
<dbReference type="Pfam" id="PF00179">
    <property type="entry name" value="UQ_con"/>
    <property type="match status" value="1"/>
</dbReference>
<feature type="domain" description="UBC core" evidence="2">
    <location>
        <begin position="259"/>
        <end position="431"/>
    </location>
</feature>
<comment type="caution">
    <text evidence="3">The sequence shown here is derived from an EMBL/GenBank/DDBJ whole genome shotgun (WGS) entry which is preliminary data.</text>
</comment>
<dbReference type="SMART" id="SM00212">
    <property type="entry name" value="UBCc"/>
    <property type="match status" value="1"/>
</dbReference>
<feature type="compositionally biased region" description="Polar residues" evidence="1">
    <location>
        <begin position="105"/>
        <end position="115"/>
    </location>
</feature>
<protein>
    <submittedName>
        <fullName evidence="3">Enzyme E2 Q2</fullName>
    </submittedName>
</protein>
<feature type="region of interest" description="Disordered" evidence="1">
    <location>
        <begin position="394"/>
        <end position="440"/>
    </location>
</feature>
<sequence>METSKATGASASAAVRTVSTGNSDEAAAMTLSSSSAEVVASDTCNSSPASLRADSASSHTGTSMLRKGTTMINSRTIPASTSTMASIGKHDAEEDAGVIAAPADTLNTSSFQSNGGPAEIPPEPSSESLQQEGRSSVTVAIDGNSNDNDGGDGDNDVDEEQAEEEEEDDESEYEYEDDEDAAFSGFLVDNPPLAASLSAEAETNASGSAAEPARIRDEEESINTAAVAKETTGNAAAKWREPSRAAVSMSLRAETEKTGSKRRLAQDLYRIMNQDTEEAGFSIGPKSEDCMDHWTIKLFKFDSDSNLAKDMLVLGFEYIELEMTFPDQYPFEPPFVRVVRPRFKRQTGFVMNGALCMELLTKDGWNPVNDIESVIVSIRSLLVVGDGRLQAAHDMPEPKYQARLKASKKSSEDQSRKRQKKDDESEKRSSQSQDGGSYTVAEAHAAYSHLSDYHKKKGWDSSGWWARKG</sequence>
<evidence type="ECO:0000259" key="2">
    <source>
        <dbReference type="PROSITE" id="PS50127"/>
    </source>
</evidence>
<dbReference type="InterPro" id="IPR000608">
    <property type="entry name" value="UBC"/>
</dbReference>
<feature type="region of interest" description="Disordered" evidence="1">
    <location>
        <begin position="198"/>
        <end position="219"/>
    </location>
</feature>
<feature type="compositionally biased region" description="Acidic residues" evidence="1">
    <location>
        <begin position="149"/>
        <end position="179"/>
    </location>
</feature>
<dbReference type="PANTHER" id="PTHR24067">
    <property type="entry name" value="UBIQUITIN-CONJUGATING ENZYME E2"/>
    <property type="match status" value="1"/>
</dbReference>
<evidence type="ECO:0000313" key="4">
    <source>
        <dbReference type="Proteomes" id="UP001153069"/>
    </source>
</evidence>
<feature type="compositionally biased region" description="Basic and acidic residues" evidence="1">
    <location>
        <begin position="409"/>
        <end position="429"/>
    </location>
</feature>
<dbReference type="PROSITE" id="PS50127">
    <property type="entry name" value="UBC_2"/>
    <property type="match status" value="1"/>
</dbReference>
<dbReference type="Gene3D" id="3.10.110.10">
    <property type="entry name" value="Ubiquitin Conjugating Enzyme"/>
    <property type="match status" value="1"/>
</dbReference>
<dbReference type="Proteomes" id="UP001153069">
    <property type="component" value="Unassembled WGS sequence"/>
</dbReference>
<feature type="compositionally biased region" description="Polar residues" evidence="1">
    <location>
        <begin position="70"/>
        <end position="85"/>
    </location>
</feature>
<evidence type="ECO:0000313" key="3">
    <source>
        <dbReference type="EMBL" id="CAB9501751.1"/>
    </source>
</evidence>
<accession>A0A9N8DJG0</accession>
<feature type="compositionally biased region" description="Polar residues" evidence="1">
    <location>
        <begin position="30"/>
        <end position="63"/>
    </location>
</feature>
<dbReference type="CDD" id="cd23802">
    <property type="entry name" value="UBCc_UBE2Q"/>
    <property type="match status" value="1"/>
</dbReference>
<feature type="compositionally biased region" description="Low complexity" evidence="1">
    <location>
        <begin position="1"/>
        <end position="21"/>
    </location>
</feature>
<gene>
    <name evidence="3" type="ORF">SEMRO_117_G057440.1</name>
</gene>
<evidence type="ECO:0000256" key="1">
    <source>
        <dbReference type="SAM" id="MobiDB-lite"/>
    </source>
</evidence>
<dbReference type="OrthoDB" id="1926878at2759"/>
<name>A0A9N8DJG0_9STRA</name>
<dbReference type="EMBL" id="CAICTM010000116">
    <property type="protein sequence ID" value="CAB9501751.1"/>
    <property type="molecule type" value="Genomic_DNA"/>
</dbReference>
<reference evidence="3" key="1">
    <citation type="submission" date="2020-06" db="EMBL/GenBank/DDBJ databases">
        <authorList>
            <consortium name="Plant Systems Biology data submission"/>
        </authorList>
    </citation>
    <scope>NUCLEOTIDE SEQUENCE</scope>
    <source>
        <strain evidence="3">D6</strain>
    </source>
</reference>
<organism evidence="3 4">
    <name type="scientific">Seminavis robusta</name>
    <dbReference type="NCBI Taxonomy" id="568900"/>
    <lineage>
        <taxon>Eukaryota</taxon>
        <taxon>Sar</taxon>
        <taxon>Stramenopiles</taxon>
        <taxon>Ochrophyta</taxon>
        <taxon>Bacillariophyta</taxon>
        <taxon>Bacillariophyceae</taxon>
        <taxon>Bacillariophycidae</taxon>
        <taxon>Naviculales</taxon>
        <taxon>Naviculaceae</taxon>
        <taxon>Seminavis</taxon>
    </lineage>
</organism>
<feature type="compositionally biased region" description="Polar residues" evidence="1">
    <location>
        <begin position="129"/>
        <end position="138"/>
    </location>
</feature>
<proteinExistence type="predicted"/>
<feature type="region of interest" description="Disordered" evidence="1">
    <location>
        <begin position="1"/>
        <end position="179"/>
    </location>
</feature>
<dbReference type="InterPro" id="IPR016135">
    <property type="entry name" value="UBQ-conjugating_enzyme/RWD"/>
</dbReference>
<dbReference type="InterPro" id="IPR050113">
    <property type="entry name" value="Ub_conjugating_enzyme"/>
</dbReference>
<keyword evidence="4" id="KW-1185">Reference proteome</keyword>